<dbReference type="InterPro" id="IPR018247">
    <property type="entry name" value="EF_Hand_1_Ca_BS"/>
</dbReference>
<dbReference type="AlphaFoldDB" id="A0A0G1C9I6"/>
<dbReference type="InterPro" id="IPR039331">
    <property type="entry name" value="PAPs-like"/>
</dbReference>
<evidence type="ECO:0000256" key="3">
    <source>
        <dbReference type="SAM" id="SignalP"/>
    </source>
</evidence>
<reference evidence="5 6" key="1">
    <citation type="journal article" date="2015" name="Nature">
        <title>rRNA introns, odd ribosomes, and small enigmatic genomes across a large radiation of phyla.</title>
        <authorList>
            <person name="Brown C.T."/>
            <person name="Hug L.A."/>
            <person name="Thomas B.C."/>
            <person name="Sharon I."/>
            <person name="Castelle C.J."/>
            <person name="Singh A."/>
            <person name="Wilkins M.J."/>
            <person name="Williams K.H."/>
            <person name="Banfield J.F."/>
        </authorList>
    </citation>
    <scope>NUCLEOTIDE SEQUENCE [LARGE SCALE GENOMIC DNA]</scope>
</reference>
<dbReference type="SUPFAM" id="SSF63446">
    <property type="entry name" value="Type I dockerin domain"/>
    <property type="match status" value="1"/>
</dbReference>
<dbReference type="PROSITE" id="PS00018">
    <property type="entry name" value="EF_HAND_1"/>
    <property type="match status" value="1"/>
</dbReference>
<dbReference type="Proteomes" id="UP000034320">
    <property type="component" value="Unassembled WGS sequence"/>
</dbReference>
<accession>A0A0G1C9I6</accession>
<protein>
    <recommendedName>
        <fullName evidence="4">Calcineurin-like phosphoesterase domain-containing protein</fullName>
    </recommendedName>
</protein>
<gene>
    <name evidence="5" type="ORF">UV09_C0019G0010</name>
</gene>
<evidence type="ECO:0000256" key="1">
    <source>
        <dbReference type="ARBA" id="ARBA00022729"/>
    </source>
</evidence>
<dbReference type="InterPro" id="IPR036439">
    <property type="entry name" value="Dockerin_dom_sf"/>
</dbReference>
<name>A0A0G1C9I6_9BACT</name>
<keyword evidence="1 3" id="KW-0732">Signal</keyword>
<dbReference type="PANTHER" id="PTHR22953:SF153">
    <property type="entry name" value="PURPLE ACID PHOSPHATASE"/>
    <property type="match status" value="1"/>
</dbReference>
<dbReference type="InterPro" id="IPR004843">
    <property type="entry name" value="Calcineurin-like_PHP"/>
</dbReference>
<feature type="domain" description="Calcineurin-like phosphoesterase" evidence="4">
    <location>
        <begin position="31"/>
        <end position="204"/>
    </location>
</feature>
<sequence length="394" mass="42684">MKKYLLLLITGFLFISSVKNVSASTSTDPNFKVAFIGDSSAGSNFQNVLNLIKQEGAQMVLHQGDFDYSAGPQIWMDKINTTLGANFPYLGSDGNHDNWDTDGYAAFFKDRLVKMGLPAPSGNLPPSYSAVYKGLKIIFSKENGDPAFLQSQLAGNTHTWKICSWHKNMNAMQVGGKGDEQGWPDYETCRQNGAIVATGHEHTYERTKTLSSIQNQTVDSSCSDPKNVCVAPGRTFVFVSGLGGNGIRNQDRCLPTTYPYGCKGEWASVYTSDQAGAYGALFITFNYQGNPNRAHGYFKDINNKVVDEFDILTTGGSGGTIPPVTISQSPSNPPISGSGKPGDANGDNLVDGQDYVIWLQNYNTQASGAAKGNFDGNGVVDGQDYVIWLNNYNK</sequence>
<dbReference type="Gene3D" id="1.10.1330.10">
    <property type="entry name" value="Dockerin domain"/>
    <property type="match status" value="1"/>
</dbReference>
<evidence type="ECO:0000313" key="5">
    <source>
        <dbReference type="EMBL" id="KKS46283.1"/>
    </source>
</evidence>
<dbReference type="SUPFAM" id="SSF56300">
    <property type="entry name" value="Metallo-dependent phosphatases"/>
    <property type="match status" value="1"/>
</dbReference>
<dbReference type="GO" id="GO:0000272">
    <property type="term" value="P:polysaccharide catabolic process"/>
    <property type="evidence" value="ECO:0007669"/>
    <property type="project" value="InterPro"/>
</dbReference>
<evidence type="ECO:0000259" key="4">
    <source>
        <dbReference type="Pfam" id="PF00149"/>
    </source>
</evidence>
<feature type="signal peptide" evidence="3">
    <location>
        <begin position="1"/>
        <end position="23"/>
    </location>
</feature>
<dbReference type="PANTHER" id="PTHR22953">
    <property type="entry name" value="ACID PHOSPHATASE RELATED"/>
    <property type="match status" value="1"/>
</dbReference>
<dbReference type="Pfam" id="PF00149">
    <property type="entry name" value="Metallophos"/>
    <property type="match status" value="1"/>
</dbReference>
<organism evidence="5 6">
    <name type="scientific">Candidatus Gottesmanbacteria bacterium GW2011_GWA2_42_18</name>
    <dbReference type="NCBI Taxonomy" id="1618442"/>
    <lineage>
        <taxon>Bacteria</taxon>
        <taxon>Candidatus Gottesmaniibacteriota</taxon>
    </lineage>
</organism>
<evidence type="ECO:0000313" key="6">
    <source>
        <dbReference type="Proteomes" id="UP000034320"/>
    </source>
</evidence>
<dbReference type="Gene3D" id="3.60.21.10">
    <property type="match status" value="1"/>
</dbReference>
<dbReference type="InterPro" id="IPR029052">
    <property type="entry name" value="Metallo-depent_PP-like"/>
</dbReference>
<dbReference type="EMBL" id="LCDD01000019">
    <property type="protein sequence ID" value="KKS46283.1"/>
    <property type="molecule type" value="Genomic_DNA"/>
</dbReference>
<feature type="chain" id="PRO_5002536288" description="Calcineurin-like phosphoesterase domain-containing protein" evidence="3">
    <location>
        <begin position="24"/>
        <end position="394"/>
    </location>
</feature>
<feature type="region of interest" description="Disordered" evidence="2">
    <location>
        <begin position="320"/>
        <end position="346"/>
    </location>
</feature>
<dbReference type="GO" id="GO:0003993">
    <property type="term" value="F:acid phosphatase activity"/>
    <property type="evidence" value="ECO:0007669"/>
    <property type="project" value="InterPro"/>
</dbReference>
<evidence type="ECO:0000256" key="2">
    <source>
        <dbReference type="SAM" id="MobiDB-lite"/>
    </source>
</evidence>
<comment type="caution">
    <text evidence="5">The sequence shown here is derived from an EMBL/GenBank/DDBJ whole genome shotgun (WGS) entry which is preliminary data.</text>
</comment>
<proteinExistence type="predicted"/>